<dbReference type="GO" id="GO:0071973">
    <property type="term" value="P:bacterial-type flagellum-dependent cell motility"/>
    <property type="evidence" value="ECO:0007669"/>
    <property type="project" value="InterPro"/>
</dbReference>
<keyword evidence="7" id="KW-1185">Reference proteome</keyword>
<dbReference type="Pfam" id="PF00669">
    <property type="entry name" value="Flagellin_N"/>
    <property type="match status" value="1"/>
</dbReference>
<dbReference type="PANTHER" id="PTHR42792">
    <property type="entry name" value="FLAGELLIN"/>
    <property type="match status" value="1"/>
</dbReference>
<evidence type="ECO:0000259" key="5">
    <source>
        <dbReference type="Pfam" id="PF00700"/>
    </source>
</evidence>
<dbReference type="RefSeq" id="WP_308430771.1">
    <property type="nucleotide sequence ID" value="NZ_BNAN01000003.1"/>
</dbReference>
<evidence type="ECO:0000259" key="4">
    <source>
        <dbReference type="Pfam" id="PF00669"/>
    </source>
</evidence>
<reference evidence="7" key="1">
    <citation type="submission" date="2016-10" db="EMBL/GenBank/DDBJ databases">
        <authorList>
            <person name="Varghese N."/>
            <person name="Submissions S."/>
        </authorList>
    </citation>
    <scope>NUCLEOTIDE SEQUENCE [LARGE SCALE GENOMIC DNA]</scope>
    <source>
        <strain evidence="7">DSM 19083</strain>
    </source>
</reference>
<keyword evidence="6" id="KW-0966">Cell projection</keyword>
<accession>A0A1I2GNG7</accession>
<dbReference type="EMBL" id="FONZ01000003">
    <property type="protein sequence ID" value="SFF19504.1"/>
    <property type="molecule type" value="Genomic_DNA"/>
</dbReference>
<evidence type="ECO:0000256" key="3">
    <source>
        <dbReference type="ARBA" id="ARBA00023143"/>
    </source>
</evidence>
<dbReference type="NCBIfam" id="TIGR02550">
    <property type="entry name" value="flagell_flgL"/>
    <property type="match status" value="1"/>
</dbReference>
<evidence type="ECO:0000313" key="6">
    <source>
        <dbReference type="EMBL" id="SFF19504.1"/>
    </source>
</evidence>
<comment type="similarity">
    <text evidence="2">Belongs to the bacterial flagellin family.</text>
</comment>
<evidence type="ECO:0000256" key="2">
    <source>
        <dbReference type="ARBA" id="ARBA00005709"/>
    </source>
</evidence>
<dbReference type="InterPro" id="IPR001029">
    <property type="entry name" value="Flagellin_N"/>
</dbReference>
<name>A0A1I2GNG7_9MICO</name>
<dbReference type="InterPro" id="IPR046358">
    <property type="entry name" value="Flagellin_C"/>
</dbReference>
<sequence length="294" mass="31156">MTRVTHQMTQRTALANIQTNLKALNTLQSQASSQKRIEKPSDDPAGTAQALRLRSEQRAVAQYQRNLEDGVSWLTTLDTALTTTSSYLRRARDLVVRGANDGAMGPAQREAIATELEGLRGSLLSQANTTYLGRSVFAGTSNAGVAFDAADYSFQGTPGSSVERRVSAAVTVRVDGDGAAVFGEGNDSVFAMLDAIAADLRAGVNTSPFLTQIDARIDKVLTEASTVGARTNQMTATQEANASRRLSLGSDLASVEDVDLAETLVNVQAQEVAYQAALGAAAKALQPTLLDYLR</sequence>
<dbReference type="InterPro" id="IPR013384">
    <property type="entry name" value="Flagell_FlgL"/>
</dbReference>
<gene>
    <name evidence="6" type="ORF">SAMN04488035_1908</name>
</gene>
<dbReference type="Gene3D" id="1.20.1330.10">
    <property type="entry name" value="f41 fragment of flagellin, N-terminal domain"/>
    <property type="match status" value="1"/>
</dbReference>
<feature type="domain" description="Flagellin N-terminal" evidence="4">
    <location>
        <begin position="4"/>
        <end position="140"/>
    </location>
</feature>
<feature type="domain" description="Flagellin C-terminal" evidence="5">
    <location>
        <begin position="211"/>
        <end position="293"/>
    </location>
</feature>
<dbReference type="SUPFAM" id="SSF64518">
    <property type="entry name" value="Phase 1 flagellin"/>
    <property type="match status" value="1"/>
</dbReference>
<dbReference type="GO" id="GO:0005198">
    <property type="term" value="F:structural molecule activity"/>
    <property type="evidence" value="ECO:0007669"/>
    <property type="project" value="InterPro"/>
</dbReference>
<protein>
    <submittedName>
        <fullName evidence="6">Flagellar hook-associated protein 3 FlgL</fullName>
    </submittedName>
</protein>
<evidence type="ECO:0000256" key="1">
    <source>
        <dbReference type="ARBA" id="ARBA00004365"/>
    </source>
</evidence>
<dbReference type="Proteomes" id="UP000198520">
    <property type="component" value="Unassembled WGS sequence"/>
</dbReference>
<dbReference type="Pfam" id="PF00700">
    <property type="entry name" value="Flagellin_C"/>
    <property type="match status" value="1"/>
</dbReference>
<evidence type="ECO:0000313" key="7">
    <source>
        <dbReference type="Proteomes" id="UP000198520"/>
    </source>
</evidence>
<keyword evidence="6" id="KW-0969">Cilium</keyword>
<keyword evidence="3" id="KW-0975">Bacterial flagellum</keyword>
<dbReference type="InterPro" id="IPR001492">
    <property type="entry name" value="Flagellin"/>
</dbReference>
<keyword evidence="6" id="KW-0282">Flagellum</keyword>
<dbReference type="PANTHER" id="PTHR42792:SF1">
    <property type="entry name" value="FLAGELLAR HOOK-ASSOCIATED PROTEIN 3"/>
    <property type="match status" value="1"/>
</dbReference>
<dbReference type="AlphaFoldDB" id="A0A1I2GNG7"/>
<dbReference type="STRING" id="285351.SAMN04488035_1908"/>
<proteinExistence type="inferred from homology"/>
<comment type="subcellular location">
    <subcellularLocation>
        <location evidence="1">Bacterial flagellum</location>
    </subcellularLocation>
</comment>
<organism evidence="6 7">
    <name type="scientific">Flavimobilis marinus</name>
    <dbReference type="NCBI Taxonomy" id="285351"/>
    <lineage>
        <taxon>Bacteria</taxon>
        <taxon>Bacillati</taxon>
        <taxon>Actinomycetota</taxon>
        <taxon>Actinomycetes</taxon>
        <taxon>Micrococcales</taxon>
        <taxon>Jonesiaceae</taxon>
        <taxon>Flavimobilis</taxon>
    </lineage>
</organism>
<dbReference type="GO" id="GO:0009424">
    <property type="term" value="C:bacterial-type flagellum hook"/>
    <property type="evidence" value="ECO:0007669"/>
    <property type="project" value="InterPro"/>
</dbReference>